<evidence type="ECO:0000313" key="3">
    <source>
        <dbReference type="Proteomes" id="UP001596154"/>
    </source>
</evidence>
<dbReference type="RefSeq" id="WP_381017929.1">
    <property type="nucleotide sequence ID" value="NZ_JBHSNY010000002.1"/>
</dbReference>
<dbReference type="EMBL" id="JBHSNY010000002">
    <property type="protein sequence ID" value="MFC5633230.1"/>
    <property type="molecule type" value="Genomic_DNA"/>
</dbReference>
<evidence type="ECO:0000313" key="2">
    <source>
        <dbReference type="EMBL" id="MFC5633230.1"/>
    </source>
</evidence>
<sequence length="60" mass="6211">MIHAEDEVAPSVRVDLHSGLGLNPAQRAEQTRAGGKPGQSRRLWVAPSGKGGTGPLAIPD</sequence>
<reference evidence="3" key="1">
    <citation type="journal article" date="2019" name="Int. J. Syst. Evol. Microbiol.">
        <title>The Global Catalogue of Microorganisms (GCM) 10K type strain sequencing project: providing services to taxonomists for standard genome sequencing and annotation.</title>
        <authorList>
            <consortium name="The Broad Institute Genomics Platform"/>
            <consortium name="The Broad Institute Genome Sequencing Center for Infectious Disease"/>
            <person name="Wu L."/>
            <person name="Ma J."/>
        </authorList>
    </citation>
    <scope>NUCLEOTIDE SEQUENCE [LARGE SCALE GENOMIC DNA]</scope>
    <source>
        <strain evidence="3">CGMCC 4.7248</strain>
    </source>
</reference>
<evidence type="ECO:0000256" key="1">
    <source>
        <dbReference type="SAM" id="MobiDB-lite"/>
    </source>
</evidence>
<comment type="caution">
    <text evidence="2">The sequence shown here is derived from an EMBL/GenBank/DDBJ whole genome shotgun (WGS) entry which is preliminary data.</text>
</comment>
<accession>A0ABW0UJW3</accession>
<feature type="region of interest" description="Disordered" evidence="1">
    <location>
        <begin position="17"/>
        <end position="60"/>
    </location>
</feature>
<keyword evidence="3" id="KW-1185">Reference proteome</keyword>
<proteinExistence type="predicted"/>
<gene>
    <name evidence="2" type="ORF">ACFPZJ_05355</name>
</gene>
<name>A0ABW0UJW3_9ACTN</name>
<dbReference type="Proteomes" id="UP001596154">
    <property type="component" value="Unassembled WGS sequence"/>
</dbReference>
<protein>
    <submittedName>
        <fullName evidence="2">Uncharacterized protein</fullName>
    </submittedName>
</protein>
<organism evidence="2 3">
    <name type="scientific">Streptomyces bullii</name>
    <dbReference type="NCBI Taxonomy" id="349910"/>
    <lineage>
        <taxon>Bacteria</taxon>
        <taxon>Bacillati</taxon>
        <taxon>Actinomycetota</taxon>
        <taxon>Actinomycetes</taxon>
        <taxon>Kitasatosporales</taxon>
        <taxon>Streptomycetaceae</taxon>
        <taxon>Streptomyces</taxon>
    </lineage>
</organism>